<dbReference type="Pfam" id="PF05656">
    <property type="entry name" value="DUF805"/>
    <property type="match status" value="1"/>
</dbReference>
<dbReference type="Proteomes" id="UP000003242">
    <property type="component" value="Unassembled WGS sequence"/>
</dbReference>
<dbReference type="AlphaFoldDB" id="D3LVA2"/>
<organism evidence="2 3">
    <name type="scientific">Megasphaera lornae</name>
    <dbReference type="NCBI Taxonomy" id="1000568"/>
    <lineage>
        <taxon>Bacteria</taxon>
        <taxon>Bacillati</taxon>
        <taxon>Bacillota</taxon>
        <taxon>Negativicutes</taxon>
        <taxon>Veillonellales</taxon>
        <taxon>Veillonellaceae</taxon>
        <taxon>Megasphaera</taxon>
    </lineage>
</organism>
<evidence type="ECO:0000313" key="2">
    <source>
        <dbReference type="EMBL" id="EFD93829.1"/>
    </source>
</evidence>
<accession>D3LVA2</accession>
<gene>
    <name evidence="2" type="ORF">HMPREF0889_0223</name>
</gene>
<dbReference type="InterPro" id="IPR008523">
    <property type="entry name" value="DUF805"/>
</dbReference>
<name>D3LVA2_9FIRM</name>
<dbReference type="STRING" id="699218.HMPREF0889_0223"/>
<keyword evidence="1" id="KW-0812">Transmembrane</keyword>
<dbReference type="EMBL" id="ADGP01000020">
    <property type="protein sequence ID" value="EFD93829.1"/>
    <property type="molecule type" value="Genomic_DNA"/>
</dbReference>
<keyword evidence="1" id="KW-1133">Transmembrane helix</keyword>
<feature type="transmembrane region" description="Helical" evidence="1">
    <location>
        <begin position="109"/>
        <end position="134"/>
    </location>
</feature>
<proteinExistence type="predicted"/>
<dbReference type="eggNOG" id="COG3152">
    <property type="taxonomic scope" value="Bacteria"/>
</dbReference>
<protein>
    <recommendedName>
        <fullName evidence="4">DUF805 domain-containing protein</fullName>
    </recommendedName>
</protein>
<reference evidence="3" key="1">
    <citation type="submission" date="2009-12" db="EMBL/GenBank/DDBJ databases">
        <title>Sequence of Clostridiales genomosp. BVAB3 str. UPII9-5.</title>
        <authorList>
            <person name="Madupu R."/>
            <person name="Durkin A.S."/>
            <person name="Torralba M."/>
            <person name="Methe B."/>
            <person name="Sutton G.G."/>
            <person name="Strausberg R.L."/>
            <person name="Nelson K.E."/>
        </authorList>
    </citation>
    <scope>NUCLEOTIDE SEQUENCE [LARGE SCALE GENOMIC DNA]</scope>
    <source>
        <strain evidence="3">28L</strain>
    </source>
</reference>
<sequence length="184" mass="21493">MYMEKEVKKTHHTNPFEIGFAGAEDAYHQNPPCKGFNPRTYYEPWRDDSLTERFFSPRGRLGRLSFFIRSLVGWIVLLIWGSIMTNRLLDSFTNGMTGMIFHTVRTFSTVSYCEITLLFAIFIGFCAMQGMFVIRRLHDRDKSGRYCILLYLPYIGILFWLYLLFAKGTKGDNQYGPDPLTHLQ</sequence>
<comment type="caution">
    <text evidence="2">The sequence shown here is derived from an EMBL/GenBank/DDBJ whole genome shotgun (WGS) entry which is preliminary data.</text>
</comment>
<keyword evidence="1" id="KW-0472">Membrane</keyword>
<dbReference type="GO" id="GO:0005886">
    <property type="term" value="C:plasma membrane"/>
    <property type="evidence" value="ECO:0007669"/>
    <property type="project" value="TreeGrafter"/>
</dbReference>
<evidence type="ECO:0000313" key="3">
    <source>
        <dbReference type="Proteomes" id="UP000003242"/>
    </source>
</evidence>
<dbReference type="PANTHER" id="PTHR34980">
    <property type="entry name" value="INNER MEMBRANE PROTEIN-RELATED-RELATED"/>
    <property type="match status" value="1"/>
</dbReference>
<evidence type="ECO:0008006" key="4">
    <source>
        <dbReference type="Google" id="ProtNLM"/>
    </source>
</evidence>
<feature type="transmembrane region" description="Helical" evidence="1">
    <location>
        <begin position="146"/>
        <end position="165"/>
    </location>
</feature>
<feature type="transmembrane region" description="Helical" evidence="1">
    <location>
        <begin position="66"/>
        <end position="89"/>
    </location>
</feature>
<evidence type="ECO:0000256" key="1">
    <source>
        <dbReference type="SAM" id="Phobius"/>
    </source>
</evidence>